<feature type="repeat" description="ANK" evidence="3">
    <location>
        <begin position="603"/>
        <end position="636"/>
    </location>
</feature>
<dbReference type="InterPro" id="IPR002110">
    <property type="entry name" value="Ankyrin_rpt"/>
</dbReference>
<evidence type="ECO:0000256" key="4">
    <source>
        <dbReference type="SAM" id="MobiDB-lite"/>
    </source>
</evidence>
<dbReference type="Pfam" id="PF13637">
    <property type="entry name" value="Ank_4"/>
    <property type="match status" value="1"/>
</dbReference>
<evidence type="ECO:0000313" key="6">
    <source>
        <dbReference type="Proteomes" id="UP000007879"/>
    </source>
</evidence>
<dbReference type="PANTHER" id="PTHR24198">
    <property type="entry name" value="ANKYRIN REPEAT AND PROTEIN KINASE DOMAIN-CONTAINING PROTEIN"/>
    <property type="match status" value="1"/>
</dbReference>
<feature type="region of interest" description="Disordered" evidence="4">
    <location>
        <begin position="86"/>
        <end position="111"/>
    </location>
</feature>
<feature type="repeat" description="ANK" evidence="3">
    <location>
        <begin position="1259"/>
        <end position="1281"/>
    </location>
</feature>
<keyword evidence="2 3" id="KW-0040">ANK repeat</keyword>
<dbReference type="RefSeq" id="XP_019856520.1">
    <property type="nucleotide sequence ID" value="XM_020000961.1"/>
</dbReference>
<name>A0AAN0JHK9_AMPQE</name>
<dbReference type="PANTHER" id="PTHR24198:SF165">
    <property type="entry name" value="ANKYRIN REPEAT-CONTAINING PROTEIN-RELATED"/>
    <property type="match status" value="1"/>
</dbReference>
<evidence type="ECO:0000313" key="5">
    <source>
        <dbReference type="EnsemblMetazoa" id="XP_019856520.1"/>
    </source>
</evidence>
<keyword evidence="1" id="KW-0677">Repeat</keyword>
<dbReference type="SUPFAM" id="SSF48403">
    <property type="entry name" value="Ankyrin repeat"/>
    <property type="match status" value="4"/>
</dbReference>
<feature type="repeat" description="ANK" evidence="3">
    <location>
        <begin position="1117"/>
        <end position="1138"/>
    </location>
</feature>
<reference evidence="5" key="2">
    <citation type="submission" date="2024-06" db="UniProtKB">
        <authorList>
            <consortium name="EnsemblMetazoa"/>
        </authorList>
    </citation>
    <scope>IDENTIFICATION</scope>
</reference>
<feature type="repeat" description="ANK" evidence="3">
    <location>
        <begin position="1085"/>
        <end position="1105"/>
    </location>
</feature>
<dbReference type="PROSITE" id="PS50088">
    <property type="entry name" value="ANK_REPEAT"/>
    <property type="match status" value="7"/>
</dbReference>
<sequence length="1412" mass="158733">MAKLETGTQDFVDVSDKELSIKDFYPLYDKVRPLSAHWEQIAISLRLRIDTINSIEANFSGKDLSCLRKVLEHWLKKDYDYKTNEKSVTPETDEVAMSPASTDKATGMSKYGSSEKSFELTSKLYDLQDEFDEAIRLTKKLFKSSDLPEIIDYLITHTMSLLGPNRKQQKTAEEIAQAVKEDFECIETISNLFTVLQNKYISWFNYKLMIKLVGVFLPKNRSLKRTWSTYEEKLKDYFINSGGLLKDADAVQFGVKGVPPGTRVMIAKVDRDDYTLDDIFFFRRSIPKGLDIPEYDLYFSFVHDGSLCLGYLIPEYLYSLLFPLTTKLQQQLASIGITEITCGEYDYKKLSALQVSMQCSPISIDIYDPLLYENTTCQSGELALVNKLESLNLFSPDSVTNLGRGILHYTCRSTNEKSVDLLNYLLNQYQLSIGVKDRYGIQIPAGIVYSKLMTQSDAPVIEIINRTQVVQNIDFFKRNERVKMFSSLLKKASTCPNFDINATTNDANDGESPVHYAAWSGSTSVLSYIISQYNLNANDTDTYGCTPLVYSCWSGSINSIKYLINNHKSDLSITDNDGMTCLHHSCRHGHIDITQYLIKTDNKGRTLVHHAAQSGNFDLVQYLITEQGLSPNAVDKNCLTALHYASLSLNLSLVKELITTYQLNPHQADSNGKLPIHYAAESGDILLLELYVKDYKCSLSLTDNKGRNVIHFSSLEGHTHFIKHITSQHPQYISLLHSTDNEGRIPLHYACESGNFQVVTFLINDMKCDVNAKNTRDSTCVSFACGSGNLDLVQLLIQQYKLQPLATDKYGFTTLHAAVHFGHTHILEWYSQEYSVDITNHTSNNKYTLAHSAAYQGKLHCLQELINKYQCDVNATTVTGSTVLHKACEGGHAPVVLYLTSLPQCNLAAKTSNGSTVLHITCKYSDSLPILKHLVENHKLDLSAVNDEGIDSIYYACSNGRLNLIQYIIEHIPSSLDLPHNKYGFTPFLFAVYFNQLEVIKYLISKKCNLSATDDEGSGAVHISVERGHLNVLKYLVDNNYCNPNATNHQDRTPLHVAVAAEQFQILQYLLEINSSLLINSNDKDGDTPLHLACMKGQQKMVSLLSRFTNINITNKKGQTPLHLAVASGHKDTAEALLFLVTGSSTHHDLLTATDNEGSNVLHTACSNGHIDVFLYLFSIYPDGINVLDNRKRTLLHAACEGGNMKIVQLLIDNCGLDPEAQDKDGITCMHILAERGNTTIFQHIKTQVASNYIPCDDNGRTPLHYACLFNRNEMALYLINSCHYNPDDPDNNGYTSVHAACEAGNFDLILQFLTELCCNALAETHDKKTLLYFASKSSNLELVRFLIDVFSLKPRPHDIDIAQSVNPDSSVVKYLQEIHYDLFLLEQRKVSRYHEKLERQQVDPPGQDIVS</sequence>
<dbReference type="Gene3D" id="1.25.40.20">
    <property type="entry name" value="Ankyrin repeat-containing domain"/>
    <property type="match status" value="7"/>
</dbReference>
<organism evidence="5 6">
    <name type="scientific">Amphimedon queenslandica</name>
    <name type="common">Sponge</name>
    <dbReference type="NCBI Taxonomy" id="400682"/>
    <lineage>
        <taxon>Eukaryota</taxon>
        <taxon>Metazoa</taxon>
        <taxon>Porifera</taxon>
        <taxon>Demospongiae</taxon>
        <taxon>Heteroscleromorpha</taxon>
        <taxon>Haplosclerida</taxon>
        <taxon>Niphatidae</taxon>
        <taxon>Amphimedon</taxon>
    </lineage>
</organism>
<evidence type="ECO:0000256" key="1">
    <source>
        <dbReference type="ARBA" id="ARBA00022737"/>
    </source>
</evidence>
<dbReference type="Proteomes" id="UP000007879">
    <property type="component" value="Unassembled WGS sequence"/>
</dbReference>
<feature type="repeat" description="ANK" evidence="3">
    <location>
        <begin position="742"/>
        <end position="775"/>
    </location>
</feature>
<evidence type="ECO:0008006" key="7">
    <source>
        <dbReference type="Google" id="ProtNLM"/>
    </source>
</evidence>
<reference evidence="6" key="1">
    <citation type="journal article" date="2010" name="Nature">
        <title>The Amphimedon queenslandica genome and the evolution of animal complexity.</title>
        <authorList>
            <person name="Srivastava M."/>
            <person name="Simakov O."/>
            <person name="Chapman J."/>
            <person name="Fahey B."/>
            <person name="Gauthier M.E."/>
            <person name="Mitros T."/>
            <person name="Richards G.S."/>
            <person name="Conaco C."/>
            <person name="Dacre M."/>
            <person name="Hellsten U."/>
            <person name="Larroux C."/>
            <person name="Putnam N.H."/>
            <person name="Stanke M."/>
            <person name="Adamska M."/>
            <person name="Darling A."/>
            <person name="Degnan S.M."/>
            <person name="Oakley T.H."/>
            <person name="Plachetzki D.C."/>
            <person name="Zhai Y."/>
            <person name="Adamski M."/>
            <person name="Calcino A."/>
            <person name="Cummins S.F."/>
            <person name="Goodstein D.M."/>
            <person name="Harris C."/>
            <person name="Jackson D.J."/>
            <person name="Leys S.P."/>
            <person name="Shu S."/>
            <person name="Woodcroft B.J."/>
            <person name="Vervoort M."/>
            <person name="Kosik K.S."/>
            <person name="Manning G."/>
            <person name="Degnan B.M."/>
            <person name="Rokhsar D.S."/>
        </authorList>
    </citation>
    <scope>NUCLEOTIDE SEQUENCE [LARGE SCALE GENOMIC DNA]</scope>
</reference>
<dbReference type="KEGG" id="aqu:105314033"/>
<feature type="repeat" description="ANK" evidence="3">
    <location>
        <begin position="983"/>
        <end position="1015"/>
    </location>
</feature>
<dbReference type="InterPro" id="IPR036770">
    <property type="entry name" value="Ankyrin_rpt-contain_sf"/>
</dbReference>
<protein>
    <recommendedName>
        <fullName evidence="7">Death domain-containing protein</fullName>
    </recommendedName>
</protein>
<dbReference type="SMART" id="SM00248">
    <property type="entry name" value="ANK"/>
    <property type="match status" value="26"/>
</dbReference>
<keyword evidence="6" id="KW-1185">Reference proteome</keyword>
<dbReference type="PROSITE" id="PS50297">
    <property type="entry name" value="ANK_REP_REGION"/>
    <property type="match status" value="6"/>
</dbReference>
<dbReference type="Pfam" id="PF12796">
    <property type="entry name" value="Ank_2"/>
    <property type="match status" value="6"/>
</dbReference>
<dbReference type="GeneID" id="105314033"/>
<accession>A0AAN0JHK9</accession>
<evidence type="ECO:0000256" key="3">
    <source>
        <dbReference type="PROSITE-ProRule" id="PRU00023"/>
    </source>
</evidence>
<evidence type="ECO:0000256" key="2">
    <source>
        <dbReference type="ARBA" id="ARBA00023043"/>
    </source>
</evidence>
<dbReference type="EnsemblMetazoa" id="XM_020000961.1">
    <property type="protein sequence ID" value="XP_019856520.1"/>
    <property type="gene ID" value="LOC105314033"/>
</dbReference>
<proteinExistence type="predicted"/>
<feature type="repeat" description="ANK" evidence="3">
    <location>
        <begin position="1050"/>
        <end position="1082"/>
    </location>
</feature>